<dbReference type="Pfam" id="PF16197">
    <property type="entry name" value="KAsynt_C_assoc"/>
    <property type="match status" value="2"/>
</dbReference>
<dbReference type="GO" id="GO:0006633">
    <property type="term" value="P:fatty acid biosynthetic process"/>
    <property type="evidence" value="ECO:0007669"/>
    <property type="project" value="InterPro"/>
</dbReference>
<dbReference type="InterPro" id="IPR032821">
    <property type="entry name" value="PKS_assoc"/>
</dbReference>
<dbReference type="InterPro" id="IPR049551">
    <property type="entry name" value="PKS_DH_C"/>
</dbReference>
<evidence type="ECO:0000256" key="9">
    <source>
        <dbReference type="PROSITE-ProRule" id="PRU01363"/>
    </source>
</evidence>
<dbReference type="InterPro" id="IPR049900">
    <property type="entry name" value="PKS_mFAS_DH"/>
</dbReference>
<dbReference type="Pfam" id="PF00109">
    <property type="entry name" value="ketoacyl-synt"/>
    <property type="match status" value="2"/>
</dbReference>
<dbReference type="Gene3D" id="3.10.129.110">
    <property type="entry name" value="Polyketide synthase dehydratase"/>
    <property type="match status" value="1"/>
</dbReference>
<dbReference type="SMART" id="SM00822">
    <property type="entry name" value="PKS_KR"/>
    <property type="match status" value="1"/>
</dbReference>
<dbReference type="InterPro" id="IPR016035">
    <property type="entry name" value="Acyl_Trfase/lysoPLipase"/>
</dbReference>
<evidence type="ECO:0000313" key="13">
    <source>
        <dbReference type="EMBL" id="MBB4903691.1"/>
    </source>
</evidence>
<evidence type="ECO:0000256" key="1">
    <source>
        <dbReference type="ARBA" id="ARBA00001957"/>
    </source>
</evidence>
<evidence type="ECO:0000256" key="5">
    <source>
        <dbReference type="ARBA" id="ARBA00022679"/>
    </source>
</evidence>
<keyword evidence="7" id="KW-0511">Multifunctional enzyme</keyword>
<comment type="caution">
    <text evidence="9">Lacks conserved residue(s) required for the propagation of feature annotation.</text>
</comment>
<dbReference type="Gene3D" id="3.40.50.11460">
    <property type="match status" value="1"/>
</dbReference>
<proteinExistence type="predicted"/>
<keyword evidence="6" id="KW-0045">Antibiotic biosynthesis</keyword>
<dbReference type="InterPro" id="IPR020841">
    <property type="entry name" value="PKS_Beta-ketoAc_synthase_dom"/>
</dbReference>
<accession>A0A7W7VB86</accession>
<dbReference type="RefSeq" id="WP_184829881.1">
    <property type="nucleotide sequence ID" value="NZ_JACHJI010000039.1"/>
</dbReference>
<feature type="domain" description="PKS/mFAS DH" evidence="12">
    <location>
        <begin position="2419"/>
        <end position="2688"/>
    </location>
</feature>
<dbReference type="PROSITE" id="PS50075">
    <property type="entry name" value="CARRIER"/>
    <property type="match status" value="1"/>
</dbReference>
<gene>
    <name evidence="13" type="ORF">FHS37_007788</name>
</gene>
<comment type="caution">
    <text evidence="13">The sequence shown here is derived from an EMBL/GenBank/DDBJ whole genome shotgun (WGS) entry which is preliminary data.</text>
</comment>
<comment type="cofactor">
    <cofactor evidence="1">
        <name>pantetheine 4'-phosphate</name>
        <dbReference type="ChEBI" id="CHEBI:47942"/>
    </cofactor>
</comment>
<dbReference type="InterPro" id="IPR014030">
    <property type="entry name" value="Ketoacyl_synth_N"/>
</dbReference>
<dbReference type="CDD" id="cd08952">
    <property type="entry name" value="KR_1_SDR_x"/>
    <property type="match status" value="1"/>
</dbReference>
<dbReference type="SMART" id="SM00827">
    <property type="entry name" value="PKS_AT"/>
    <property type="match status" value="2"/>
</dbReference>
<keyword evidence="3" id="KW-0596">Phosphopantetheine</keyword>
<dbReference type="Pfam" id="PF14765">
    <property type="entry name" value="PS-DH"/>
    <property type="match status" value="1"/>
</dbReference>
<keyword evidence="4" id="KW-0597">Phosphoprotein</keyword>
<dbReference type="InterPro" id="IPR050091">
    <property type="entry name" value="PKS_NRPS_Biosynth_Enz"/>
</dbReference>
<dbReference type="InterPro" id="IPR009081">
    <property type="entry name" value="PP-bd_ACP"/>
</dbReference>
<dbReference type="Pfam" id="PF08659">
    <property type="entry name" value="KR"/>
    <property type="match status" value="1"/>
</dbReference>
<name>A0A7W7VB86_9ACTN</name>
<dbReference type="InterPro" id="IPR016039">
    <property type="entry name" value="Thiolase-like"/>
</dbReference>
<dbReference type="Gene3D" id="3.40.47.10">
    <property type="match status" value="2"/>
</dbReference>
<comment type="pathway">
    <text evidence="2">Antibiotic biosynthesis.</text>
</comment>
<dbReference type="PANTHER" id="PTHR43775">
    <property type="entry name" value="FATTY ACID SYNTHASE"/>
    <property type="match status" value="1"/>
</dbReference>
<dbReference type="InterPro" id="IPR014031">
    <property type="entry name" value="Ketoacyl_synth_C"/>
</dbReference>
<feature type="domain" description="Carrier" evidence="10">
    <location>
        <begin position="1442"/>
        <end position="1517"/>
    </location>
</feature>
<dbReference type="SUPFAM" id="SSF47336">
    <property type="entry name" value="ACP-like"/>
    <property type="match status" value="1"/>
</dbReference>
<dbReference type="InterPro" id="IPR018201">
    <property type="entry name" value="Ketoacyl_synth_AS"/>
</dbReference>
<dbReference type="Pfam" id="PF21089">
    <property type="entry name" value="PKS_DH_N"/>
    <property type="match status" value="1"/>
</dbReference>
<dbReference type="Gene3D" id="3.40.50.720">
    <property type="entry name" value="NAD(P)-binding Rossmann-like Domain"/>
    <property type="match status" value="1"/>
</dbReference>
<dbReference type="FunFam" id="3.40.366.10:FF:000002">
    <property type="entry name" value="Probable polyketide synthase 2"/>
    <property type="match status" value="2"/>
</dbReference>
<dbReference type="GO" id="GO:0031177">
    <property type="term" value="F:phosphopantetheine binding"/>
    <property type="evidence" value="ECO:0007669"/>
    <property type="project" value="InterPro"/>
</dbReference>
<protein>
    <submittedName>
        <fullName evidence="13">Acyl transferase domain-containing protein/acyl carrier protein</fullName>
    </submittedName>
</protein>
<dbReference type="GO" id="GO:0004315">
    <property type="term" value="F:3-oxoacyl-[acyl-carrier-protein] synthase activity"/>
    <property type="evidence" value="ECO:0007669"/>
    <property type="project" value="InterPro"/>
</dbReference>
<evidence type="ECO:0000256" key="6">
    <source>
        <dbReference type="ARBA" id="ARBA00023194"/>
    </source>
</evidence>
<dbReference type="InterPro" id="IPR042104">
    <property type="entry name" value="PKS_dehydratase_sf"/>
</dbReference>
<dbReference type="Gene3D" id="3.30.70.3290">
    <property type="match status" value="2"/>
</dbReference>
<dbReference type="SUPFAM" id="SSF51735">
    <property type="entry name" value="NAD(P)-binding Rossmann-fold domains"/>
    <property type="match status" value="3"/>
</dbReference>
<evidence type="ECO:0000259" key="10">
    <source>
        <dbReference type="PROSITE" id="PS50075"/>
    </source>
</evidence>
<dbReference type="PROSITE" id="PS00012">
    <property type="entry name" value="PHOSPHOPANTETHEINE"/>
    <property type="match status" value="1"/>
</dbReference>
<dbReference type="Pfam" id="PF00698">
    <property type="entry name" value="Acyl_transf_1"/>
    <property type="match status" value="2"/>
</dbReference>
<evidence type="ECO:0000256" key="4">
    <source>
        <dbReference type="ARBA" id="ARBA00022553"/>
    </source>
</evidence>
<evidence type="ECO:0000259" key="12">
    <source>
        <dbReference type="PROSITE" id="PS52019"/>
    </source>
</evidence>
<dbReference type="EMBL" id="JACHJI010000039">
    <property type="protein sequence ID" value="MBB4903691.1"/>
    <property type="molecule type" value="Genomic_DNA"/>
</dbReference>
<dbReference type="PROSITE" id="PS52004">
    <property type="entry name" value="KS3_2"/>
    <property type="match status" value="2"/>
</dbReference>
<feature type="domain" description="Ketosynthase family 3 (KS3)" evidence="11">
    <location>
        <begin position="33"/>
        <end position="459"/>
    </location>
</feature>
<dbReference type="InterPro" id="IPR013968">
    <property type="entry name" value="PKS_KR"/>
</dbReference>
<dbReference type="InterPro" id="IPR057326">
    <property type="entry name" value="KR_dom"/>
</dbReference>
<dbReference type="PANTHER" id="PTHR43775:SF51">
    <property type="entry name" value="INACTIVE PHENOLPHTHIOCEROL SYNTHESIS POLYKETIDE SYNTHASE TYPE I PKS1-RELATED"/>
    <property type="match status" value="1"/>
</dbReference>
<dbReference type="Pfam" id="PF22953">
    <property type="entry name" value="SpnB_Rossmann"/>
    <property type="match status" value="1"/>
</dbReference>
<dbReference type="Pfam" id="PF00550">
    <property type="entry name" value="PP-binding"/>
    <property type="match status" value="1"/>
</dbReference>
<dbReference type="InterPro" id="IPR016036">
    <property type="entry name" value="Malonyl_transacylase_ACP-bd"/>
</dbReference>
<dbReference type="SUPFAM" id="SSF55048">
    <property type="entry name" value="Probable ACP-binding domain of malonyl-CoA ACP transacylase"/>
    <property type="match status" value="2"/>
</dbReference>
<dbReference type="InterPro" id="IPR006162">
    <property type="entry name" value="Ppantetheine_attach_site"/>
</dbReference>
<organism evidence="13 14">
    <name type="scientific">Streptomyces griseomycini</name>
    <dbReference type="NCBI Taxonomy" id="66895"/>
    <lineage>
        <taxon>Bacteria</taxon>
        <taxon>Bacillati</taxon>
        <taxon>Actinomycetota</taxon>
        <taxon>Actinomycetes</taxon>
        <taxon>Kitasatosporales</taxon>
        <taxon>Streptomycetaceae</taxon>
        <taxon>Streptomyces</taxon>
    </lineage>
</organism>
<keyword evidence="14" id="KW-1185">Reference proteome</keyword>
<dbReference type="SUPFAM" id="SSF52151">
    <property type="entry name" value="FabD/lysophospholipase-like"/>
    <property type="match status" value="2"/>
</dbReference>
<dbReference type="Pfam" id="PF18369">
    <property type="entry name" value="PKS_DE"/>
    <property type="match status" value="1"/>
</dbReference>
<dbReference type="GO" id="GO:0033068">
    <property type="term" value="P:macrolide biosynthetic process"/>
    <property type="evidence" value="ECO:0007669"/>
    <property type="project" value="UniProtKB-ARBA"/>
</dbReference>
<evidence type="ECO:0000256" key="3">
    <source>
        <dbReference type="ARBA" id="ARBA00022450"/>
    </source>
</evidence>
<dbReference type="InterPro" id="IPR015083">
    <property type="entry name" value="NorB/c/GfsB-D-like_docking"/>
</dbReference>
<dbReference type="InterPro" id="IPR020806">
    <property type="entry name" value="PKS_PP-bd"/>
</dbReference>
<dbReference type="GO" id="GO:0004312">
    <property type="term" value="F:fatty acid synthase activity"/>
    <property type="evidence" value="ECO:0007669"/>
    <property type="project" value="TreeGrafter"/>
</dbReference>
<dbReference type="FunFam" id="1.10.1200.10:FF:000007">
    <property type="entry name" value="Probable polyketide synthase pks17"/>
    <property type="match status" value="1"/>
</dbReference>
<evidence type="ECO:0000256" key="7">
    <source>
        <dbReference type="ARBA" id="ARBA00023268"/>
    </source>
</evidence>
<dbReference type="SMART" id="SM01294">
    <property type="entry name" value="PKS_PP_betabranch"/>
    <property type="match status" value="1"/>
</dbReference>
<keyword evidence="8" id="KW-0012">Acyltransferase</keyword>
<dbReference type="FunFam" id="3.40.47.10:FF:000019">
    <property type="entry name" value="Polyketide synthase type I"/>
    <property type="match status" value="2"/>
</dbReference>
<evidence type="ECO:0000313" key="14">
    <source>
        <dbReference type="Proteomes" id="UP000579523"/>
    </source>
</evidence>
<dbReference type="SMART" id="SM00823">
    <property type="entry name" value="PKS_PP"/>
    <property type="match status" value="1"/>
</dbReference>
<dbReference type="Gene3D" id="6.10.140.1830">
    <property type="match status" value="1"/>
</dbReference>
<feature type="region of interest" description="C-terminal hotdog fold" evidence="9">
    <location>
        <begin position="2556"/>
        <end position="2688"/>
    </location>
</feature>
<dbReference type="InterPro" id="IPR055123">
    <property type="entry name" value="SpnB-like_Rossmann"/>
</dbReference>
<dbReference type="PROSITE" id="PS52019">
    <property type="entry name" value="PKS_MFAS_DH"/>
    <property type="match status" value="1"/>
</dbReference>
<evidence type="ECO:0000256" key="2">
    <source>
        <dbReference type="ARBA" id="ARBA00004792"/>
    </source>
</evidence>
<keyword evidence="5 13" id="KW-0808">Transferase</keyword>
<dbReference type="Gene3D" id="1.10.1200.10">
    <property type="entry name" value="ACP-like"/>
    <property type="match status" value="1"/>
</dbReference>
<dbReference type="CDD" id="cd00833">
    <property type="entry name" value="PKS"/>
    <property type="match status" value="2"/>
</dbReference>
<dbReference type="Proteomes" id="UP000579523">
    <property type="component" value="Unassembled WGS sequence"/>
</dbReference>
<dbReference type="InterPro" id="IPR014043">
    <property type="entry name" value="Acyl_transferase_dom"/>
</dbReference>
<dbReference type="SMART" id="SM00826">
    <property type="entry name" value="PKS_DH"/>
    <property type="match status" value="1"/>
</dbReference>
<evidence type="ECO:0000259" key="11">
    <source>
        <dbReference type="PROSITE" id="PS52004"/>
    </source>
</evidence>
<dbReference type="InterPro" id="IPR020807">
    <property type="entry name" value="PKS_DH"/>
</dbReference>
<dbReference type="InterPro" id="IPR036736">
    <property type="entry name" value="ACP-like_sf"/>
</dbReference>
<sequence>MSNDEKVLDYLKRLTADLRQTRQRLREVEEKASEPIAIVGMSCRFPGGVTSPEDLWRLLESETDAVTGFPTDRGWDLNALFDPDPASTGTSYTRMGAFLDRVAEFDPAFFGISPREALAMDPQQRLLLETSWEVFERAGIDPHTVRGSRSGVFIGTNGQDHGLLALHGSAEDVGGHLATGNAASIISGRLSYTFGLEGPAVTVDTACSSSLVALHWAAQALRQGECELALVGGVTVMSTPNSFIEFSRQRGLAEDGRCKAFSDSADGTGWGEGVGMLLVERLSDAQRNGHQVLAVVRGSAVNQDGASNGLTAPNGPSQQRVIRSALAASGLAPSEVDAVEAHGTGTTLGDPIEAQALLATYGQGRTGEPLLLGSVKSNIGHTQAAAGVAGVIKMVMAMHHGVLPKTLHVTEPSSHVDWSAGSVELLTEQRAWPDVDRPWRAGVSSFGVSGTNAHVIVEQAPAVEQAEQADTDTPEPVRGGVLPWVLSARSAEALREQAARLASFVDDQSPADVGYSLATSRAALEHRAVVVAEETATFRTVLAALAEDREGPGVVVGEAASHLLGFLFSGQGSQRLGMGRELADRFPVFAEALEETLSAFDPAVRGVLFGEDAEALSETGVTQPALFAVEVALFRLLESWGIRPDVLAGHSIGELAAAHVAGVWSLADAAKVVSARGTLMQALPSGGAMVALQASEAEVAPDLSETVGVAAVNGPSSVVISGAVADVEAVAERWRAAGRKVSRLKVSHAFHSPLMDPMLDDFRAVLEEVEFGEPVVPIVSTLTGAQVRAEELASPEYWVRHVRESVRFHDAVVALREQGVDVFLEIGPGGTLSALGRDSVSDAVFLPALRGDRPEETALVTTVAALHARGVTVDWEAFFASRDARRVDLPTYAFQRERYWLDAPTTAEGGGRMSPVEARFWEVVEEGDAADLAGTLGVSSDDPLSAVLPKLSAWRREQRDRSTVDDWRYQVVWRPVPVGPRSLDGAWLVVAPAGEGRAEWTRAALLRAGAETHVLGVDPETADWTERLTGLPELRGVVSLLGLADANTGAAATVGLLRALGDAGVRAPLWCVTAGAVSAVAEDAVGGFGQSALWGLGRVAALEHPERWGGLVDLPETQDDTTGDLLASVLAGTSGEDQIALRGDQVLARRLAPAPLNDAYTEGWSPRGTVLVTGGTGALGGHVARWAAAHGADHVVLVSRRGRAAQGAEELETELAGLGARATFAACDMADRDAVAALLESVPSLTAVVHAAGIERSAALTDLGPDELAEVLAVKADGARHLHDLLAGTPLDAFVLFSSIAGVWGSGGQGAYAAANAYLDALAEHRRAAGLPATAVAWGPWAGGGMVDDEAERQLARRGLVALPPDLAVGALADAVGAGPASTVVANVDWEPFAATFTMRRPSPLLGELPELRTVAEDAPAEQGTSPLARRLAGLDAAEQERQLTELVRYEAATVLGHVSGDAFSATRAFKDLGFDSLTAMELRARLGEVTGVALPTTVVFDYPNAATLAAHLRVVLSGEGAAPTPSTPDAVPDATDDQIAIVAMACRYPGGVTSPEDLWDALLAGRDAVTAFPADRGWDLEALYDPAGTAPGTSYTRMGAFLDRVAEFDSDFFGISPREALAMDPQQRLLLETSWETFERAGIDPESLRGEHVGVFVGSNMQDYGVLLGATAEDVSGYAATGSAASVVSGRLSYTFGLEGPAVTVDTACSSSLVALHLAVQALRSGECSTALVGGVTVMSTPGSFVEFSRQRGLAPDGRCKAFSDSADGTGWGEGVGMLLVERLSDARRNGHPVLAVVRGSAVNQDGASNGLTAPNGPSQQRVIRQALASAGLAPSEVDAVEAHGTGTALGDPIEAQALLATYGQGRTDEPLLLGSVKSNIGHTQAAAGVAGVIKMVMAMRHGVLPKTLHVTEPSSHVDWSVGSVELLTDHRQWPMVDRPRRAGVSSFGFSGTNAHALIEQAPVAEREETTEPVREGLVPWMLSARDEGALRGQAERLMSVVDEYTPVDIGYSLATSRAALDHRAVVVAGDRAEFLDALAAVANGEQSGAVVTGVADEPGRVGFLFSGQGSQRLGMGRELADRFPVFAEALEETLSAFDPAVRGVLFGDDADALNETGMTQPALFAVEVALFRLLQAWGIRPDVLAGHSIGELAAAHVAGVWSLADAARVVSARGTLMQALPSGGAMVALQASEAEVAPDLSETVGVAAVNGPSSVVISGAVAGVEAVAERWRAAGRKVSRLKVSHAFHSPLMDPMLDDFRAVLEEVEFGEPVVPIVSTLTGAQVRAEELASPEYWVRHVRESVRFADAVGTLSGEGVGTFVEVGPGGTLAALGQETAPEAVFVPVLRADRPEESALVSAVARLCTRGVTVDWAAFFAGSGARRVDLPTYAFQRRRYWVDVRPHTGDVTAVGLGATDHPLLGAAIELGDTDGVLLTGRLSVQTHPWLADYVVRGSVLLPGTAFVELAVRAGDRVGCDLVEELTLEAPLVVPERGGVRVQVWVSAEDESGRRELTFFSNAGDTDDDRPWTRNATAVLRTGAHSTGVALAEWPPTGAEAVDLVGFYDEAAETGFGYGPVFQGLRAAWRRGDEVFAEVALPEGVSAEGFGLHPALLDAAFHAIERPGDLGRLPFAWSGVRLYASGATVLRVRLTPSGPDEVSLTVADGAGAPVATVDSLVLRPVPLDQLTGGGHGDALFGVDWVPVPLADGDDVPTVEWAEVGALADALSGFVAVACPVTSASGSASDPVSAAHEAAHWALDVVQRWLSEERSGAARLVVVTKGALAASADEGVLDVAQAAVWGLVRSAQSENPDRFVLVDLDDEAASLEALPVALATGEPQLALRSGEMRVPRLARVEQPATEGPGFGSGAVLVTGATGTLGGLVARHLVVERGVR</sequence>
<dbReference type="SMART" id="SM00825">
    <property type="entry name" value="PKS_KS"/>
    <property type="match status" value="2"/>
</dbReference>
<feature type="non-terminal residue" evidence="13">
    <location>
        <position position="2895"/>
    </location>
</feature>
<dbReference type="InterPro" id="IPR001227">
    <property type="entry name" value="Ac_transferase_dom_sf"/>
</dbReference>
<dbReference type="InterPro" id="IPR036291">
    <property type="entry name" value="NAD(P)-bd_dom_sf"/>
</dbReference>
<dbReference type="PROSITE" id="PS00606">
    <property type="entry name" value="KS3_1"/>
    <property type="match status" value="2"/>
</dbReference>
<dbReference type="Pfam" id="PF08990">
    <property type="entry name" value="Docking"/>
    <property type="match status" value="1"/>
</dbReference>
<dbReference type="InterPro" id="IPR041618">
    <property type="entry name" value="PKS_DE"/>
</dbReference>
<dbReference type="Gene3D" id="3.40.366.10">
    <property type="entry name" value="Malonyl-Coenzyme A Acyl Carrier Protein, domain 2"/>
    <property type="match status" value="2"/>
</dbReference>
<reference evidence="13 14" key="1">
    <citation type="submission" date="2020-08" db="EMBL/GenBank/DDBJ databases">
        <title>Genomic Encyclopedia of Type Strains, Phase III (KMG-III): the genomes of soil and plant-associated and newly described type strains.</title>
        <authorList>
            <person name="Whitman W."/>
        </authorList>
    </citation>
    <scope>NUCLEOTIDE SEQUENCE [LARGE SCALE GENOMIC DNA]</scope>
    <source>
        <strain evidence="13 14">CECT 3273</strain>
    </source>
</reference>
<dbReference type="InterPro" id="IPR049552">
    <property type="entry name" value="PKS_DH_N"/>
</dbReference>
<dbReference type="NCBIfam" id="NF045894">
    <property type="entry name" value="PKS_plus_SDR"/>
    <property type="match status" value="1"/>
</dbReference>
<evidence type="ECO:0000256" key="8">
    <source>
        <dbReference type="ARBA" id="ARBA00023315"/>
    </source>
</evidence>
<feature type="domain" description="Ketosynthase family 3 (KS3)" evidence="11">
    <location>
        <begin position="1537"/>
        <end position="1962"/>
    </location>
</feature>
<dbReference type="SUPFAM" id="SSF53901">
    <property type="entry name" value="Thiolase-like"/>
    <property type="match status" value="2"/>
</dbReference>
<feature type="region of interest" description="N-terminal hotdog fold" evidence="9">
    <location>
        <begin position="2419"/>
        <end position="2544"/>
    </location>
</feature>
<dbReference type="Pfam" id="PF02801">
    <property type="entry name" value="Ketoacyl-synt_C"/>
    <property type="match status" value="2"/>
</dbReference>